<feature type="domain" description="OB-fold nucleic acid binding" evidence="8">
    <location>
        <begin position="7"/>
        <end position="101"/>
    </location>
</feature>
<dbReference type="Pfam" id="PF13742">
    <property type="entry name" value="tRNA_anti_2"/>
    <property type="match status" value="1"/>
</dbReference>
<dbReference type="CDD" id="cd04489">
    <property type="entry name" value="ExoVII_LU_OBF"/>
    <property type="match status" value="1"/>
</dbReference>
<comment type="subcellular location">
    <subcellularLocation>
        <location evidence="5 6">Cytoplasm</location>
    </subcellularLocation>
</comment>
<evidence type="ECO:0000256" key="6">
    <source>
        <dbReference type="RuleBase" id="RU004355"/>
    </source>
</evidence>
<dbReference type="InterPro" id="IPR003753">
    <property type="entry name" value="Exonuc_VII_L"/>
</dbReference>
<sequence>MNERIYPVASIVKYIKGILDQNPYLSGILIQGEVSNLTRHRSGHWYFTLKDEKARLSCAMFASYAARCRVNVQDGMKVIVRGSLSMYEAQGSVQCYVTAIRSDGLGDLYMQYEELRKKLHAEGWFDEGHKKPIPRYVSDIAVVTAKEGAAIHDVLSTIARRWPLADVTLYPAYVQGAHAAPSLIRALKRADQDAHECILLVRGGGSLEDLWGFNSEALVRCIYELETPLISGVGHESDTTLVDFVSDLRAPTPTGAAIMATNDIADVQLSLQQEGRYLQERMHTLLAQARRKLDVAKANRYLSDPLRYAADWQMHLAWASTQLDHTKWKILNTRDGLRHRGAMLHQLMKQQQTLAQKGLAQRKDALDERIGASLAQRRRQLLEKAALLDAYSPLAVLKRGYSITVKDGHVIRSAVQLACGDHVSLRFGDGMKRAVITEEEDDAKEGII</sequence>
<dbReference type="Proteomes" id="UP000823896">
    <property type="component" value="Unassembled WGS sequence"/>
</dbReference>
<keyword evidence="2 5" id="KW-0540">Nuclease</keyword>
<comment type="catalytic activity">
    <reaction evidence="5 6">
        <text>Exonucleolytic cleavage in either 5'- to 3'- or 3'- to 5'-direction to yield nucleoside 5'-phosphates.</text>
        <dbReference type="EC" id="3.1.11.6"/>
    </reaction>
</comment>
<dbReference type="GO" id="GO:0006308">
    <property type="term" value="P:DNA catabolic process"/>
    <property type="evidence" value="ECO:0007669"/>
    <property type="project" value="UniProtKB-UniRule"/>
</dbReference>
<evidence type="ECO:0000256" key="4">
    <source>
        <dbReference type="ARBA" id="ARBA00022839"/>
    </source>
</evidence>
<keyword evidence="1 5" id="KW-0963">Cytoplasm</keyword>
<comment type="function">
    <text evidence="5">Bidirectionally degrades single-stranded DNA into large acid-insoluble oligonucleotides, which are then degraded further into small acid-soluble oligonucleotides.</text>
</comment>
<organism evidence="9 10">
    <name type="scientific">Candidatus Merdibacter merdavium</name>
    <dbReference type="NCBI Taxonomy" id="2838692"/>
    <lineage>
        <taxon>Bacteria</taxon>
        <taxon>Bacillati</taxon>
        <taxon>Bacillota</taxon>
        <taxon>Erysipelotrichia</taxon>
        <taxon>Erysipelotrichales</taxon>
        <taxon>Erysipelotrichaceae</taxon>
        <taxon>Merdibacter</taxon>
    </lineage>
</organism>
<evidence type="ECO:0000313" key="10">
    <source>
        <dbReference type="Proteomes" id="UP000823896"/>
    </source>
</evidence>
<keyword evidence="4 5" id="KW-0269">Exonuclease</keyword>
<dbReference type="PANTHER" id="PTHR30008">
    <property type="entry name" value="EXODEOXYRIBONUCLEASE 7 LARGE SUBUNIT"/>
    <property type="match status" value="1"/>
</dbReference>
<dbReference type="PANTHER" id="PTHR30008:SF0">
    <property type="entry name" value="EXODEOXYRIBONUCLEASE 7 LARGE SUBUNIT"/>
    <property type="match status" value="1"/>
</dbReference>
<dbReference type="GO" id="GO:0008855">
    <property type="term" value="F:exodeoxyribonuclease VII activity"/>
    <property type="evidence" value="ECO:0007669"/>
    <property type="project" value="UniProtKB-UniRule"/>
</dbReference>
<evidence type="ECO:0000256" key="5">
    <source>
        <dbReference type="HAMAP-Rule" id="MF_00378"/>
    </source>
</evidence>
<comment type="subunit">
    <text evidence="5">Heterooligomer composed of large and small subunits.</text>
</comment>
<comment type="similarity">
    <text evidence="5 6">Belongs to the XseA family.</text>
</comment>
<name>A0A9D2SWB2_9FIRM</name>
<dbReference type="EMBL" id="DWWM01000032">
    <property type="protein sequence ID" value="HJC36511.1"/>
    <property type="molecule type" value="Genomic_DNA"/>
</dbReference>
<evidence type="ECO:0000259" key="8">
    <source>
        <dbReference type="Pfam" id="PF13742"/>
    </source>
</evidence>
<reference evidence="9" key="1">
    <citation type="journal article" date="2021" name="PeerJ">
        <title>Extensive microbial diversity within the chicken gut microbiome revealed by metagenomics and culture.</title>
        <authorList>
            <person name="Gilroy R."/>
            <person name="Ravi A."/>
            <person name="Getino M."/>
            <person name="Pursley I."/>
            <person name="Horton D.L."/>
            <person name="Alikhan N.F."/>
            <person name="Baker D."/>
            <person name="Gharbi K."/>
            <person name="Hall N."/>
            <person name="Watson M."/>
            <person name="Adriaenssens E.M."/>
            <person name="Foster-Nyarko E."/>
            <person name="Jarju S."/>
            <person name="Secka A."/>
            <person name="Antonio M."/>
            <person name="Oren A."/>
            <person name="Chaudhuri R.R."/>
            <person name="La Ragione R."/>
            <person name="Hildebrand F."/>
            <person name="Pallen M.J."/>
        </authorList>
    </citation>
    <scope>NUCLEOTIDE SEQUENCE</scope>
    <source>
        <strain evidence="9">CHK187-11901</strain>
    </source>
</reference>
<evidence type="ECO:0000256" key="3">
    <source>
        <dbReference type="ARBA" id="ARBA00022801"/>
    </source>
</evidence>
<dbReference type="GO" id="GO:0003676">
    <property type="term" value="F:nucleic acid binding"/>
    <property type="evidence" value="ECO:0007669"/>
    <property type="project" value="InterPro"/>
</dbReference>
<evidence type="ECO:0000256" key="1">
    <source>
        <dbReference type="ARBA" id="ARBA00022490"/>
    </source>
</evidence>
<evidence type="ECO:0000313" key="9">
    <source>
        <dbReference type="EMBL" id="HJC36511.1"/>
    </source>
</evidence>
<dbReference type="GO" id="GO:0009318">
    <property type="term" value="C:exodeoxyribonuclease VII complex"/>
    <property type="evidence" value="ECO:0007669"/>
    <property type="project" value="UniProtKB-UniRule"/>
</dbReference>
<dbReference type="HAMAP" id="MF_00378">
    <property type="entry name" value="Exonuc_7_L"/>
    <property type="match status" value="1"/>
</dbReference>
<dbReference type="Pfam" id="PF02601">
    <property type="entry name" value="Exonuc_VII_L"/>
    <property type="match status" value="1"/>
</dbReference>
<reference evidence="9" key="2">
    <citation type="submission" date="2021-04" db="EMBL/GenBank/DDBJ databases">
        <authorList>
            <person name="Gilroy R."/>
        </authorList>
    </citation>
    <scope>NUCLEOTIDE SEQUENCE</scope>
    <source>
        <strain evidence="9">CHK187-11901</strain>
    </source>
</reference>
<gene>
    <name evidence="5 9" type="primary">xseA</name>
    <name evidence="9" type="ORF">H9702_05210</name>
</gene>
<keyword evidence="3 5" id="KW-0378">Hydrolase</keyword>
<dbReference type="EC" id="3.1.11.6" evidence="5"/>
<comment type="caution">
    <text evidence="9">The sequence shown here is derived from an EMBL/GenBank/DDBJ whole genome shotgun (WGS) entry which is preliminary data.</text>
</comment>
<evidence type="ECO:0000259" key="7">
    <source>
        <dbReference type="Pfam" id="PF02601"/>
    </source>
</evidence>
<dbReference type="AlphaFoldDB" id="A0A9D2SWB2"/>
<protein>
    <recommendedName>
        <fullName evidence="5">Exodeoxyribonuclease 7 large subunit</fullName>
        <ecNumber evidence="5">3.1.11.6</ecNumber>
    </recommendedName>
    <alternativeName>
        <fullName evidence="5">Exodeoxyribonuclease VII large subunit</fullName>
        <shortName evidence="5">Exonuclease VII large subunit</shortName>
    </alternativeName>
</protein>
<proteinExistence type="inferred from homology"/>
<dbReference type="GO" id="GO:0005737">
    <property type="term" value="C:cytoplasm"/>
    <property type="evidence" value="ECO:0007669"/>
    <property type="project" value="UniProtKB-SubCell"/>
</dbReference>
<accession>A0A9D2SWB2</accession>
<dbReference type="NCBIfam" id="TIGR00237">
    <property type="entry name" value="xseA"/>
    <property type="match status" value="1"/>
</dbReference>
<dbReference type="InterPro" id="IPR020579">
    <property type="entry name" value="Exonuc_VII_lsu_C"/>
</dbReference>
<feature type="domain" description="Exonuclease VII large subunit C-terminal" evidence="7">
    <location>
        <begin position="124"/>
        <end position="431"/>
    </location>
</feature>
<evidence type="ECO:0000256" key="2">
    <source>
        <dbReference type="ARBA" id="ARBA00022722"/>
    </source>
</evidence>
<dbReference type="InterPro" id="IPR025824">
    <property type="entry name" value="OB-fold_nuc-bd_dom"/>
</dbReference>